<keyword evidence="3 7" id="KW-1134">Transmembrane beta strand</keyword>
<evidence type="ECO:0000256" key="4">
    <source>
        <dbReference type="ARBA" id="ARBA00022692"/>
    </source>
</evidence>
<dbReference type="Gene3D" id="2.170.130.10">
    <property type="entry name" value="TonB-dependent receptor, plug domain"/>
    <property type="match status" value="1"/>
</dbReference>
<dbReference type="Pfam" id="PF13715">
    <property type="entry name" value="CarbopepD_reg_2"/>
    <property type="match status" value="1"/>
</dbReference>
<dbReference type="InterPro" id="IPR011662">
    <property type="entry name" value="Secretin/TonB_short_N"/>
</dbReference>
<evidence type="ECO:0000256" key="2">
    <source>
        <dbReference type="ARBA" id="ARBA00022448"/>
    </source>
</evidence>
<dbReference type="InterPro" id="IPR023997">
    <property type="entry name" value="TonB-dep_OMP_SusC/RagA_CS"/>
</dbReference>
<dbReference type="InterPro" id="IPR039426">
    <property type="entry name" value="TonB-dep_rcpt-like"/>
</dbReference>
<dbReference type="NCBIfam" id="TIGR04057">
    <property type="entry name" value="SusC_RagA_signa"/>
    <property type="match status" value="1"/>
</dbReference>
<keyword evidence="12" id="KW-1185">Reference proteome</keyword>
<organism evidence="11 12">
    <name type="scientific">Olivibacter domesticus</name>
    <name type="common">Pseudosphingobacterium domesticum</name>
    <dbReference type="NCBI Taxonomy" id="407022"/>
    <lineage>
        <taxon>Bacteria</taxon>
        <taxon>Pseudomonadati</taxon>
        <taxon>Bacteroidota</taxon>
        <taxon>Sphingobacteriia</taxon>
        <taxon>Sphingobacteriales</taxon>
        <taxon>Sphingobacteriaceae</taxon>
        <taxon>Olivibacter</taxon>
    </lineage>
</organism>
<dbReference type="InterPro" id="IPR023996">
    <property type="entry name" value="TonB-dep_OMP_SusC/RagA"/>
</dbReference>
<dbReference type="InterPro" id="IPR008969">
    <property type="entry name" value="CarboxyPept-like_regulatory"/>
</dbReference>
<dbReference type="FunFam" id="2.170.130.10:FF:000008">
    <property type="entry name" value="SusC/RagA family TonB-linked outer membrane protein"/>
    <property type="match status" value="1"/>
</dbReference>
<dbReference type="Gene3D" id="2.40.170.20">
    <property type="entry name" value="TonB-dependent receptor, beta-barrel domain"/>
    <property type="match status" value="1"/>
</dbReference>
<dbReference type="InterPro" id="IPR012910">
    <property type="entry name" value="Plug_dom"/>
</dbReference>
<dbReference type="EMBL" id="FOAF01000001">
    <property type="protein sequence ID" value="SEK36156.1"/>
    <property type="molecule type" value="Genomic_DNA"/>
</dbReference>
<keyword evidence="6 7" id="KW-0998">Cell outer membrane</keyword>
<dbReference type="Pfam" id="PF07715">
    <property type="entry name" value="Plug"/>
    <property type="match status" value="1"/>
</dbReference>
<dbReference type="GO" id="GO:0009279">
    <property type="term" value="C:cell outer membrane"/>
    <property type="evidence" value="ECO:0007669"/>
    <property type="project" value="UniProtKB-SubCell"/>
</dbReference>
<keyword evidence="4 7" id="KW-0812">Transmembrane</keyword>
<dbReference type="PROSITE" id="PS52016">
    <property type="entry name" value="TONB_DEPENDENT_REC_3"/>
    <property type="match status" value="1"/>
</dbReference>
<evidence type="ECO:0000259" key="10">
    <source>
        <dbReference type="Pfam" id="PF07715"/>
    </source>
</evidence>
<comment type="similarity">
    <text evidence="7">Belongs to the TonB-dependent receptor family.</text>
</comment>
<feature type="domain" description="TonB-dependent receptor plug" evidence="10">
    <location>
        <begin position="231"/>
        <end position="357"/>
    </location>
</feature>
<feature type="domain" description="Secretin/TonB short N-terminal" evidence="9">
    <location>
        <begin position="72"/>
        <end position="120"/>
    </location>
</feature>
<dbReference type="NCBIfam" id="TIGR04056">
    <property type="entry name" value="OMP_RagA_SusC"/>
    <property type="match status" value="1"/>
</dbReference>
<dbReference type="RefSeq" id="WP_093316358.1">
    <property type="nucleotide sequence ID" value="NZ_FOAF01000001.1"/>
</dbReference>
<dbReference type="OrthoDB" id="9768177at2"/>
<evidence type="ECO:0000256" key="6">
    <source>
        <dbReference type="ARBA" id="ARBA00023237"/>
    </source>
</evidence>
<dbReference type="Gene3D" id="3.55.50.30">
    <property type="match status" value="1"/>
</dbReference>
<evidence type="ECO:0000313" key="12">
    <source>
        <dbReference type="Proteomes" id="UP000199421"/>
    </source>
</evidence>
<evidence type="ECO:0000256" key="7">
    <source>
        <dbReference type="PROSITE-ProRule" id="PRU01360"/>
    </source>
</evidence>
<evidence type="ECO:0000256" key="3">
    <source>
        <dbReference type="ARBA" id="ARBA00022452"/>
    </source>
</evidence>
<comment type="subcellular location">
    <subcellularLocation>
        <location evidence="1 7">Cell outer membrane</location>
        <topology evidence="1 7">Multi-pass membrane protein</topology>
    </subcellularLocation>
</comment>
<proteinExistence type="inferred from homology"/>
<evidence type="ECO:0000259" key="9">
    <source>
        <dbReference type="Pfam" id="PF07660"/>
    </source>
</evidence>
<dbReference type="SUPFAM" id="SSF56935">
    <property type="entry name" value="Porins"/>
    <property type="match status" value="1"/>
</dbReference>
<dbReference type="SUPFAM" id="SSF49464">
    <property type="entry name" value="Carboxypeptidase regulatory domain-like"/>
    <property type="match status" value="1"/>
</dbReference>
<dbReference type="Proteomes" id="UP000199421">
    <property type="component" value="Unassembled WGS sequence"/>
</dbReference>
<sequence length="1137" mass="124205">MINYDFSLSGKEKILLCGIHQLFRIMKLTSLLLFIGFLHLSAASRSQTISLNIKSQPIGKVFEAIEKQTNLTVVYNDRFLNPFLPISIQVKNKPLTEALESMLKPVSLTYHITKNAIVITETPTKENKRISAPAIGVQQETVSGQVTDDQGKPLEGTTVSVRGTTIAVTTNAEGRYRINVPANGKALLFTLVGFEALEKPINNQHTIDASLKTSISDLDEVVVIGYGTQRKSDLTGSISSVKVNELNSVTTTSVDGLLNGVPGVNVIQNSGEPGAGFSINIRGASSISASNNPLYVIDGFPVDNSPALGSGSDPGFSENRSPRNPLASINPRDIESIEILKDASATAIYGSRGANGVILITTKSGQAGDVKVSLHASGAIQTPFSRLNLLSATEYKEVLNQLIDAGGASEEESIGDIANGGLGTDWQEEVTNQAAIMQNHQLSFTGGTDRSKYFLSLNYVDQDGIVKTTDFNRYGLRLNLDSKVSDRFKIGLNASTSYVRNTFAPNGFSTNETAGALYAAMNFDPTLGIKGADGNYALSPSLSIDNPMALLYGTSSKSSSNRILTTITGEYTILPELNFKINVGGDIVNEKRKNYIGRLTKNGRNTGGIGSNYQGERSSYLAEGTFNYDKKFGLHAINGVLGGSFQRFASSRTHISANGFPSDATNADNLSLGIQETYVIDNPSTGNKLASLIGRINYMFDNTYSATVTVRRDGSSRFGENNRYGTFPSAALAWKISEEEFLKGNRLLNQLKVRTSWGLTGNQEIGDFAYQSTYNGGIPAIWDGQLVTTAAPARLPNPDLKWEQTEQIDVGLDFGLFDNRINGSIDFYQKTTTDMLLNLPIPQSTGFANILTNIGKIQNKGVDITLSSTNISRENFRWTTDLSMTTLKNKVIDLGGLPQIFSGGGFLHVEQIGIIRPGEPLNSFFGWEVAGVWQQDDDYSFTKEKVQAGDLKYVDQNGDGYVNGDDRVNLGNSFPDFQWSLGNTISLHGFELYLYLEGVEGAQMLNGNLIDSYFPINFRRNKFAEPYLNRWTPENPSNVYPSFVSPLSQGRKTINSLTVQDASYIRLKNVRISYNIPDRVSWLPSGQVYLSAENLFVITDYDGLDPSINPNNNPSLRLDFNSYPTARTFLLGFRFDF</sequence>
<evidence type="ECO:0000256" key="1">
    <source>
        <dbReference type="ARBA" id="ARBA00004571"/>
    </source>
</evidence>
<accession>A0A1H7GD03</accession>
<dbReference type="STRING" id="407022.SAMN05661044_00052"/>
<evidence type="ECO:0000256" key="8">
    <source>
        <dbReference type="SAM" id="MobiDB-lite"/>
    </source>
</evidence>
<name>A0A1H7GD03_OLID1</name>
<gene>
    <name evidence="11" type="ORF">SAMN05661044_00052</name>
</gene>
<reference evidence="12" key="1">
    <citation type="submission" date="2016-10" db="EMBL/GenBank/DDBJ databases">
        <authorList>
            <person name="Varghese N."/>
            <person name="Submissions S."/>
        </authorList>
    </citation>
    <scope>NUCLEOTIDE SEQUENCE [LARGE SCALE GENOMIC DNA]</scope>
    <source>
        <strain evidence="12">DSM 18733</strain>
    </source>
</reference>
<dbReference type="Gene3D" id="2.60.40.1120">
    <property type="entry name" value="Carboxypeptidase-like, regulatory domain"/>
    <property type="match status" value="1"/>
</dbReference>
<dbReference type="Pfam" id="PF07660">
    <property type="entry name" value="STN"/>
    <property type="match status" value="1"/>
</dbReference>
<evidence type="ECO:0000256" key="5">
    <source>
        <dbReference type="ARBA" id="ARBA00023136"/>
    </source>
</evidence>
<protein>
    <submittedName>
        <fullName evidence="11">TonB-linked outer membrane protein, SusC/RagA family</fullName>
    </submittedName>
</protein>
<keyword evidence="5 7" id="KW-0472">Membrane</keyword>
<keyword evidence="2 7" id="KW-0813">Transport</keyword>
<dbReference type="InterPro" id="IPR037066">
    <property type="entry name" value="Plug_dom_sf"/>
</dbReference>
<dbReference type="AlphaFoldDB" id="A0A1H7GD03"/>
<feature type="region of interest" description="Disordered" evidence="8">
    <location>
        <begin position="307"/>
        <end position="329"/>
    </location>
</feature>
<dbReference type="InterPro" id="IPR036942">
    <property type="entry name" value="Beta-barrel_TonB_sf"/>
</dbReference>
<evidence type="ECO:0000313" key="11">
    <source>
        <dbReference type="EMBL" id="SEK36156.1"/>
    </source>
</evidence>